<organism evidence="21 22">
    <name type="scientific">Pythium oligandrum</name>
    <name type="common">Mycoparasitic fungus</name>
    <dbReference type="NCBI Taxonomy" id="41045"/>
    <lineage>
        <taxon>Eukaryota</taxon>
        <taxon>Sar</taxon>
        <taxon>Stramenopiles</taxon>
        <taxon>Oomycota</taxon>
        <taxon>Peronosporomycetes</taxon>
        <taxon>Pythiales</taxon>
        <taxon>Pythiaceae</taxon>
        <taxon>Pythium</taxon>
    </lineage>
</organism>
<keyword evidence="10" id="KW-0378">Hydrolase</keyword>
<evidence type="ECO:0000256" key="6">
    <source>
        <dbReference type="ARBA" id="ARBA00022475"/>
    </source>
</evidence>
<evidence type="ECO:0000256" key="13">
    <source>
        <dbReference type="ARBA" id="ARBA00023277"/>
    </source>
</evidence>
<keyword evidence="6" id="KW-1003">Cell membrane</keyword>
<comment type="subcellular location">
    <subcellularLocation>
        <location evidence="3">Cell membrane</location>
    </subcellularLocation>
    <subcellularLocation>
        <location evidence="2">Secreted</location>
        <location evidence="2">Cell wall</location>
    </subcellularLocation>
</comment>
<evidence type="ECO:0000256" key="19">
    <source>
        <dbReference type="RuleBase" id="RU004335"/>
    </source>
</evidence>
<dbReference type="EMBL" id="SPLM01000006">
    <property type="protein sequence ID" value="TMW67076.1"/>
    <property type="molecule type" value="Genomic_DNA"/>
</dbReference>
<evidence type="ECO:0000256" key="16">
    <source>
        <dbReference type="ARBA" id="ARBA00037649"/>
    </source>
</evidence>
<evidence type="ECO:0000313" key="21">
    <source>
        <dbReference type="EMBL" id="TMW67076.1"/>
    </source>
</evidence>
<dbReference type="InterPro" id="IPR000490">
    <property type="entry name" value="Glyco_hydro_17"/>
</dbReference>
<keyword evidence="22" id="KW-1185">Reference proteome</keyword>
<evidence type="ECO:0000256" key="10">
    <source>
        <dbReference type="ARBA" id="ARBA00022801"/>
    </source>
</evidence>
<dbReference type="GO" id="GO:0005886">
    <property type="term" value="C:plasma membrane"/>
    <property type="evidence" value="ECO:0007669"/>
    <property type="project" value="UniProtKB-SubCell"/>
</dbReference>
<evidence type="ECO:0000256" key="1">
    <source>
        <dbReference type="ARBA" id="ARBA00000382"/>
    </source>
</evidence>
<evidence type="ECO:0000256" key="5">
    <source>
        <dbReference type="ARBA" id="ARBA00012780"/>
    </source>
</evidence>
<dbReference type="EC" id="3.2.1.39" evidence="5"/>
<comment type="caution">
    <text evidence="21">The sequence shown here is derived from an EMBL/GenBank/DDBJ whole genome shotgun (WGS) entry which is preliminary data.</text>
</comment>
<protein>
    <recommendedName>
        <fullName evidence="5">glucan endo-1,3-beta-D-glucosidase</fullName>
        <ecNumber evidence="5">3.2.1.39</ecNumber>
    </recommendedName>
    <alternativeName>
        <fullName evidence="18">Endo-1,3-beta-glucanase btgC</fullName>
    </alternativeName>
    <alternativeName>
        <fullName evidence="17">Laminarinase btgC</fullName>
    </alternativeName>
</protein>
<dbReference type="SUPFAM" id="SSF51445">
    <property type="entry name" value="(Trans)glycosidases"/>
    <property type="match status" value="1"/>
</dbReference>
<feature type="signal peptide" evidence="20">
    <location>
        <begin position="1"/>
        <end position="21"/>
    </location>
</feature>
<gene>
    <name evidence="21" type="ORF">Poli38472_012192</name>
</gene>
<keyword evidence="15" id="KW-0624">Polysaccharide degradation</keyword>
<keyword evidence="13" id="KW-0119">Carbohydrate metabolism</keyword>
<evidence type="ECO:0000256" key="11">
    <source>
        <dbReference type="ARBA" id="ARBA00023136"/>
    </source>
</evidence>
<evidence type="ECO:0000313" key="22">
    <source>
        <dbReference type="Proteomes" id="UP000794436"/>
    </source>
</evidence>
<dbReference type="GO" id="GO:0071555">
    <property type="term" value="P:cell wall organization"/>
    <property type="evidence" value="ECO:0007669"/>
    <property type="project" value="UniProtKB-KW"/>
</dbReference>
<dbReference type="Pfam" id="PF00332">
    <property type="entry name" value="Glyco_hydro_17"/>
    <property type="match status" value="1"/>
</dbReference>
<keyword evidence="9 20" id="KW-0732">Signal</keyword>
<keyword evidence="8" id="KW-0964">Secreted</keyword>
<dbReference type="Gene3D" id="3.20.20.80">
    <property type="entry name" value="Glycosidases"/>
    <property type="match status" value="1"/>
</dbReference>
<evidence type="ECO:0000256" key="3">
    <source>
        <dbReference type="ARBA" id="ARBA00004236"/>
    </source>
</evidence>
<dbReference type="InterPro" id="IPR017853">
    <property type="entry name" value="GH"/>
</dbReference>
<evidence type="ECO:0000256" key="15">
    <source>
        <dbReference type="ARBA" id="ARBA00023326"/>
    </source>
</evidence>
<keyword evidence="7" id="KW-0134">Cell wall</keyword>
<evidence type="ECO:0000256" key="8">
    <source>
        <dbReference type="ARBA" id="ARBA00022525"/>
    </source>
</evidence>
<comment type="catalytic activity">
    <reaction evidence="1">
        <text>Hydrolysis of (1-&gt;3)-beta-D-glucosidic linkages in (1-&gt;3)-beta-D-glucans.</text>
        <dbReference type="EC" id="3.2.1.39"/>
    </reaction>
</comment>
<dbReference type="PANTHER" id="PTHR16631">
    <property type="entry name" value="GLUCAN 1,3-BETA-GLUCOSIDASE"/>
    <property type="match status" value="1"/>
</dbReference>
<dbReference type="AlphaFoldDB" id="A0A8K1CQZ7"/>
<comment type="similarity">
    <text evidence="4 19">Belongs to the glycosyl hydrolase 17 family.</text>
</comment>
<accession>A0A8K1CQZ7</accession>
<evidence type="ECO:0000256" key="7">
    <source>
        <dbReference type="ARBA" id="ARBA00022512"/>
    </source>
</evidence>
<dbReference type="GO" id="GO:0042973">
    <property type="term" value="F:glucan endo-1,3-beta-D-glucosidase activity"/>
    <property type="evidence" value="ECO:0007669"/>
    <property type="project" value="UniProtKB-EC"/>
</dbReference>
<keyword evidence="14" id="KW-0961">Cell wall biogenesis/degradation</keyword>
<keyword evidence="12" id="KW-0325">Glycoprotein</keyword>
<evidence type="ECO:0000256" key="4">
    <source>
        <dbReference type="ARBA" id="ARBA00008773"/>
    </source>
</evidence>
<evidence type="ECO:0000256" key="20">
    <source>
        <dbReference type="SAM" id="SignalP"/>
    </source>
</evidence>
<dbReference type="Proteomes" id="UP000794436">
    <property type="component" value="Unassembled WGS sequence"/>
</dbReference>
<dbReference type="PANTHER" id="PTHR16631:SF17">
    <property type="entry name" value="GLUCAN ENDO-1,3-BETA-GLUCOSIDASE BTGC"/>
    <property type="match status" value="1"/>
</dbReference>
<dbReference type="OrthoDB" id="77201at2759"/>
<feature type="chain" id="PRO_5035442756" description="glucan endo-1,3-beta-D-glucosidase" evidence="20">
    <location>
        <begin position="22"/>
        <end position="356"/>
    </location>
</feature>
<evidence type="ECO:0000256" key="12">
    <source>
        <dbReference type="ARBA" id="ARBA00023180"/>
    </source>
</evidence>
<comment type="function">
    <text evidence="16">Glucanases play a role in cell expansion during growth, in cell-cell fusion during mating, and in spore release during sporulation. This enzyme may be involved in beta-glucan degradation. Active on laminarin and lichenan.</text>
</comment>
<evidence type="ECO:0000256" key="17">
    <source>
        <dbReference type="ARBA" id="ARBA00042373"/>
    </source>
</evidence>
<evidence type="ECO:0000256" key="2">
    <source>
        <dbReference type="ARBA" id="ARBA00004191"/>
    </source>
</evidence>
<dbReference type="InterPro" id="IPR050732">
    <property type="entry name" value="Beta-glucan_modifiers"/>
</dbReference>
<proteinExistence type="inferred from homology"/>
<dbReference type="GO" id="GO:0000272">
    <property type="term" value="P:polysaccharide catabolic process"/>
    <property type="evidence" value="ECO:0007669"/>
    <property type="project" value="UniProtKB-KW"/>
</dbReference>
<evidence type="ECO:0000256" key="9">
    <source>
        <dbReference type="ARBA" id="ARBA00022729"/>
    </source>
</evidence>
<name>A0A8K1CQZ7_PYTOL</name>
<reference evidence="21" key="1">
    <citation type="submission" date="2019-03" db="EMBL/GenBank/DDBJ databases">
        <title>Long read genome sequence of the mycoparasitic Pythium oligandrum ATCC 38472 isolated from sugarbeet rhizosphere.</title>
        <authorList>
            <person name="Gaulin E."/>
        </authorList>
    </citation>
    <scope>NUCLEOTIDE SEQUENCE</scope>
    <source>
        <strain evidence="21">ATCC 38472_TT</strain>
    </source>
</reference>
<sequence>MNTRRVLQTAAAALAASMTAAQDVQLYGINYNTRQGPDWAPPAEKCKTKAQIEQELTTLAKIAEVVRIYSIGDCDQAAQVLPIAKQVGLKVELGLWVNNDTAVFKAEKEQFTKLVTGSGLVTSDLVVGIHVGSEAVYRKEITAAQNIDYMKEIKSIVKDKSLSIPVTIADIGDVYLAHPELIDAVDFVSANAFPFWERIEVSRAASYFLERMTPLFNLATEKNKPIVISETGWASHGQNPNASIASPDNAATYFHDISTLATALNWSLYYFEAFDESWKLAHDANNTVEAHFGLFHANGTLKAEYETYFPMGKETAVASSSTDASSVAMPALTSVAPSGPPSSMPPVICRAMRDPK</sequence>
<evidence type="ECO:0000256" key="14">
    <source>
        <dbReference type="ARBA" id="ARBA00023316"/>
    </source>
</evidence>
<keyword evidence="11" id="KW-0472">Membrane</keyword>
<evidence type="ECO:0000256" key="18">
    <source>
        <dbReference type="ARBA" id="ARBA00043078"/>
    </source>
</evidence>